<evidence type="ECO:0000256" key="1">
    <source>
        <dbReference type="ARBA" id="ARBA00023015"/>
    </source>
</evidence>
<keyword evidence="4" id="KW-0472">Membrane</keyword>
<proteinExistence type="predicted"/>
<dbReference type="InterPro" id="IPR036388">
    <property type="entry name" value="WH-like_DNA-bd_sf"/>
</dbReference>
<sequence length="320" mass="36371">MELLLFHFTLIVLLASILASATCLSAYLVSRKRMMLLAFVAFLFYFFDVAWVFQDDFVTFLTEGAMDSFYVVARSVASIIAGGGFLVSFWLIVCDYLGETRRAVLVAPGIVFVLGSVLALVLVPERNVQRFVFYSMRALMLFWMLLYIGIRFAATKSDEERARLKRRGGLYAMLWVLGIAVVASDANFFLLVEPATLDAGVRTFGVERNYMENLLMLIVAFVAARDAVRTLALRFERPLVQGGGRQEELINQNLRLYGNRHQLSERELEVLYYVLLGNDNQNIASTMHLALSTVKVHVHNILHKTGQADRRDLIRDFWKT</sequence>
<dbReference type="SMART" id="SM00421">
    <property type="entry name" value="HTH_LUXR"/>
    <property type="match status" value="1"/>
</dbReference>
<dbReference type="InterPro" id="IPR000792">
    <property type="entry name" value="Tscrpt_reg_LuxR_C"/>
</dbReference>
<keyword evidence="7" id="KW-1185">Reference proteome</keyword>
<keyword evidence="1" id="KW-0805">Transcription regulation</keyword>
<keyword evidence="2" id="KW-0238">DNA-binding</keyword>
<dbReference type="PROSITE" id="PS00622">
    <property type="entry name" value="HTH_LUXR_1"/>
    <property type="match status" value="1"/>
</dbReference>
<evidence type="ECO:0000313" key="6">
    <source>
        <dbReference type="EMBL" id="BDE96332.1"/>
    </source>
</evidence>
<dbReference type="SUPFAM" id="SSF46894">
    <property type="entry name" value="C-terminal effector domain of the bipartite response regulators"/>
    <property type="match status" value="1"/>
</dbReference>
<keyword evidence="3" id="KW-0804">Transcription</keyword>
<evidence type="ECO:0000256" key="4">
    <source>
        <dbReference type="SAM" id="Phobius"/>
    </source>
</evidence>
<evidence type="ECO:0000256" key="3">
    <source>
        <dbReference type="ARBA" id="ARBA00023163"/>
    </source>
</evidence>
<feature type="domain" description="HTH luxR-type" evidence="5">
    <location>
        <begin position="256"/>
        <end position="320"/>
    </location>
</feature>
<dbReference type="RefSeq" id="WP_244385678.1">
    <property type="nucleotide sequence ID" value="NZ_AP025564.1"/>
</dbReference>
<organism evidence="6 7">
    <name type="scientific">Raoultibacter timonensis</name>
    <dbReference type="NCBI Taxonomy" id="1907662"/>
    <lineage>
        <taxon>Bacteria</taxon>
        <taxon>Bacillati</taxon>
        <taxon>Actinomycetota</taxon>
        <taxon>Coriobacteriia</taxon>
        <taxon>Eggerthellales</taxon>
        <taxon>Eggerthellaceae</taxon>
        <taxon>Raoultibacter</taxon>
    </lineage>
</organism>
<feature type="transmembrane region" description="Helical" evidence="4">
    <location>
        <begin position="105"/>
        <end position="125"/>
    </location>
</feature>
<dbReference type="InterPro" id="IPR016032">
    <property type="entry name" value="Sig_transdc_resp-reg_C-effctor"/>
</dbReference>
<reference evidence="6 7" key="1">
    <citation type="submission" date="2022-01" db="EMBL/GenBank/DDBJ databases">
        <title>Novel bile acid biosynthetic pathways are enriched in the microbiome of centenarians.</title>
        <authorList>
            <person name="Sato Y."/>
            <person name="Atarashi K."/>
            <person name="Plichta R.D."/>
            <person name="Arai Y."/>
            <person name="Sasajima S."/>
            <person name="Kearney M.S."/>
            <person name="Suda W."/>
            <person name="Takeshita K."/>
            <person name="Sasaki T."/>
            <person name="Okamoto S."/>
            <person name="Skelly N.A."/>
            <person name="Okamura Y."/>
            <person name="Vlamakis H."/>
            <person name="Li Y."/>
            <person name="Tanoue T."/>
            <person name="Takei H."/>
            <person name="Nittono H."/>
            <person name="Narushima S."/>
            <person name="Irie J."/>
            <person name="Itoh H."/>
            <person name="Moriya K."/>
            <person name="Sugiura Y."/>
            <person name="Suematsu M."/>
            <person name="Moritoki N."/>
            <person name="Shibata S."/>
            <person name="Littman R.D."/>
            <person name="Fischbach A.M."/>
            <person name="Uwamino Y."/>
            <person name="Inoue T."/>
            <person name="Honda A."/>
            <person name="Hattori M."/>
            <person name="Murai T."/>
            <person name="Xavier J.R."/>
            <person name="Hirose N."/>
            <person name="Honda K."/>
        </authorList>
    </citation>
    <scope>NUCLEOTIDE SEQUENCE [LARGE SCALE GENOMIC DNA]</scope>
    <source>
        <strain evidence="6 7">CE91-St30</strain>
    </source>
</reference>
<dbReference type="PANTHER" id="PTHR44688">
    <property type="entry name" value="DNA-BINDING TRANSCRIPTIONAL ACTIVATOR DEVR_DOSR"/>
    <property type="match status" value="1"/>
</dbReference>
<gene>
    <name evidence="6" type="ORF">CE91St30_16650</name>
</gene>
<dbReference type="Proteomes" id="UP001320544">
    <property type="component" value="Chromosome"/>
</dbReference>
<evidence type="ECO:0000259" key="5">
    <source>
        <dbReference type="PROSITE" id="PS50043"/>
    </source>
</evidence>
<dbReference type="Pfam" id="PF00196">
    <property type="entry name" value="GerE"/>
    <property type="match status" value="1"/>
</dbReference>
<feature type="transmembrane region" description="Helical" evidence="4">
    <location>
        <begin position="36"/>
        <end position="53"/>
    </location>
</feature>
<name>A0ABN6MED0_9ACTN</name>
<feature type="transmembrane region" description="Helical" evidence="4">
    <location>
        <begin position="170"/>
        <end position="190"/>
    </location>
</feature>
<dbReference type="PROSITE" id="PS50043">
    <property type="entry name" value="HTH_LUXR_2"/>
    <property type="match status" value="1"/>
</dbReference>
<dbReference type="PANTHER" id="PTHR44688:SF25">
    <property type="entry name" value="HTH LUXR-TYPE DOMAIN-CONTAINING PROTEIN"/>
    <property type="match status" value="1"/>
</dbReference>
<keyword evidence="4" id="KW-0812">Transmembrane</keyword>
<feature type="transmembrane region" description="Helical" evidence="4">
    <location>
        <begin position="131"/>
        <end position="150"/>
    </location>
</feature>
<dbReference type="Gene3D" id="1.10.10.10">
    <property type="entry name" value="Winged helix-like DNA-binding domain superfamily/Winged helix DNA-binding domain"/>
    <property type="match status" value="1"/>
</dbReference>
<dbReference type="PRINTS" id="PR00038">
    <property type="entry name" value="HTHLUXR"/>
</dbReference>
<evidence type="ECO:0000313" key="7">
    <source>
        <dbReference type="Proteomes" id="UP001320544"/>
    </source>
</evidence>
<protein>
    <recommendedName>
        <fullName evidence="5">HTH luxR-type domain-containing protein</fullName>
    </recommendedName>
</protein>
<evidence type="ECO:0000256" key="2">
    <source>
        <dbReference type="ARBA" id="ARBA00023125"/>
    </source>
</evidence>
<dbReference type="CDD" id="cd06170">
    <property type="entry name" value="LuxR_C_like"/>
    <property type="match status" value="1"/>
</dbReference>
<feature type="transmembrane region" description="Helical" evidence="4">
    <location>
        <begin position="6"/>
        <end position="29"/>
    </location>
</feature>
<keyword evidence="4" id="KW-1133">Transmembrane helix</keyword>
<dbReference type="EMBL" id="AP025564">
    <property type="protein sequence ID" value="BDE96332.1"/>
    <property type="molecule type" value="Genomic_DNA"/>
</dbReference>
<feature type="transmembrane region" description="Helical" evidence="4">
    <location>
        <begin position="73"/>
        <end position="93"/>
    </location>
</feature>
<accession>A0ABN6MED0</accession>